<keyword evidence="1" id="KW-0802">TPR repeat</keyword>
<reference evidence="3" key="1">
    <citation type="submission" date="2021-01" db="EMBL/GenBank/DDBJ databases">
        <authorList>
            <consortium name="Genoscope - CEA"/>
            <person name="William W."/>
        </authorList>
    </citation>
    <scope>NUCLEOTIDE SEQUENCE</scope>
</reference>
<dbReference type="SMART" id="SM00028">
    <property type="entry name" value="TPR"/>
    <property type="match status" value="4"/>
</dbReference>
<dbReference type="PANTHER" id="PTHR10098:SF108">
    <property type="entry name" value="TETRATRICOPEPTIDE REPEAT PROTEIN 28"/>
    <property type="match status" value="1"/>
</dbReference>
<dbReference type="Pfam" id="PF13181">
    <property type="entry name" value="TPR_8"/>
    <property type="match status" value="1"/>
</dbReference>
<dbReference type="Proteomes" id="UP000692954">
    <property type="component" value="Unassembled WGS sequence"/>
</dbReference>
<dbReference type="Pfam" id="PF13424">
    <property type="entry name" value="TPR_12"/>
    <property type="match status" value="1"/>
</dbReference>
<evidence type="ECO:0000313" key="4">
    <source>
        <dbReference type="Proteomes" id="UP000692954"/>
    </source>
</evidence>
<evidence type="ECO:0000256" key="1">
    <source>
        <dbReference type="PROSITE-ProRule" id="PRU00339"/>
    </source>
</evidence>
<gene>
    <name evidence="3" type="ORF">PSON_ATCC_30995.1.T0090309</name>
</gene>
<accession>A0A8S1KKA0</accession>
<evidence type="ECO:0000313" key="3">
    <source>
        <dbReference type="EMBL" id="CAD8055569.1"/>
    </source>
</evidence>
<evidence type="ECO:0000256" key="2">
    <source>
        <dbReference type="SAM" id="MobiDB-lite"/>
    </source>
</evidence>
<organism evidence="3 4">
    <name type="scientific">Paramecium sonneborni</name>
    <dbReference type="NCBI Taxonomy" id="65129"/>
    <lineage>
        <taxon>Eukaryota</taxon>
        <taxon>Sar</taxon>
        <taxon>Alveolata</taxon>
        <taxon>Ciliophora</taxon>
        <taxon>Intramacronucleata</taxon>
        <taxon>Oligohymenophorea</taxon>
        <taxon>Peniculida</taxon>
        <taxon>Parameciidae</taxon>
        <taxon>Paramecium</taxon>
    </lineage>
</organism>
<keyword evidence="4" id="KW-1185">Reference proteome</keyword>
<evidence type="ECO:0008006" key="5">
    <source>
        <dbReference type="Google" id="ProtNLM"/>
    </source>
</evidence>
<name>A0A8S1KKA0_9CILI</name>
<feature type="region of interest" description="Disordered" evidence="2">
    <location>
        <begin position="1"/>
        <end position="31"/>
    </location>
</feature>
<dbReference type="EMBL" id="CAJJDN010000009">
    <property type="protein sequence ID" value="CAD8055569.1"/>
    <property type="molecule type" value="Genomic_DNA"/>
</dbReference>
<comment type="caution">
    <text evidence="3">The sequence shown here is derived from an EMBL/GenBank/DDBJ whole genome shotgun (WGS) entry which is preliminary data.</text>
</comment>
<dbReference type="OrthoDB" id="286233at2759"/>
<dbReference type="PROSITE" id="PS50005">
    <property type="entry name" value="TPR"/>
    <property type="match status" value="1"/>
</dbReference>
<dbReference type="PANTHER" id="PTHR10098">
    <property type="entry name" value="RAPSYN-RELATED"/>
    <property type="match status" value="1"/>
</dbReference>
<dbReference type="InterPro" id="IPR019734">
    <property type="entry name" value="TPR_rpt"/>
</dbReference>
<dbReference type="AlphaFoldDB" id="A0A8S1KKA0"/>
<sequence>MSDKSQSPPTKKFSNTTNKKQFSNEKIQTKNYQPSRFVVAERLQPITYKAHEVLSEFQTKIESTISNQNKLKNIQPNQQRVIQPKEYKKKPLRRQENDMQMYKDIFVQPKADALEELKEKEKDFEALFHKGQAKQYDKILNIKEDEDKSTKNLLGSLFNEQLIKSTGPNDNIDLKKEIDKVAKMDLPVQQETNFQFFDQQISVQPPDLPNASIASPLTPGNGYAPSIPYTNNVKENNRTSLKDLLVRAKAGMQAGDIQKEAHLSFYLGMVYESSKNYNEAVRFYKKFVACAKLMEDKIGMALGTNRVAFNYYNSGNYIKSIEFHQQNLQYSDQENLFTGLYNMGLAQRRLQNYEDSIEYFSQALEWAQKRDEAESQCISYGQLGILYFDVKQYQLAYENFQNCYELARRLKNHKLQLECLLNLNKISGYLETPIQTQTDILRNAIQCANHLNEKSIATLCLCNLGVLESKSHQLIQNYDDLEYEQF</sequence>
<protein>
    <recommendedName>
        <fullName evidence="5">Tetratricopeptide repeat protein</fullName>
    </recommendedName>
</protein>
<proteinExistence type="predicted"/>
<feature type="repeat" description="TPR" evidence="1">
    <location>
        <begin position="337"/>
        <end position="370"/>
    </location>
</feature>